<dbReference type="Gene3D" id="1.10.357.10">
    <property type="entry name" value="Tetracycline Repressor, domain 2"/>
    <property type="match status" value="1"/>
</dbReference>
<evidence type="ECO:0000256" key="3">
    <source>
        <dbReference type="ARBA" id="ARBA00023163"/>
    </source>
</evidence>
<dbReference type="EMBL" id="RJKL01000001">
    <property type="protein sequence ID" value="ROP33669.1"/>
    <property type="molecule type" value="Genomic_DNA"/>
</dbReference>
<dbReference type="PANTHER" id="PTHR47506">
    <property type="entry name" value="TRANSCRIPTIONAL REGULATORY PROTEIN"/>
    <property type="match status" value="1"/>
</dbReference>
<comment type="caution">
    <text evidence="6">The sequence shown here is derived from an EMBL/GenBank/DDBJ whole genome shotgun (WGS) entry which is preliminary data.</text>
</comment>
<keyword evidence="2 4" id="KW-0238">DNA-binding</keyword>
<dbReference type="PROSITE" id="PS50977">
    <property type="entry name" value="HTH_TETR_2"/>
    <property type="match status" value="1"/>
</dbReference>
<evidence type="ECO:0000313" key="7">
    <source>
        <dbReference type="Proteomes" id="UP000271683"/>
    </source>
</evidence>
<name>A0A3N1GTU4_9ACTN</name>
<dbReference type="PANTHER" id="PTHR47506:SF1">
    <property type="entry name" value="HTH-TYPE TRANSCRIPTIONAL REGULATOR YJDC"/>
    <property type="match status" value="1"/>
</dbReference>
<reference evidence="6 7" key="1">
    <citation type="submission" date="2018-11" db="EMBL/GenBank/DDBJ databases">
        <title>Sequencing the genomes of 1000 actinobacteria strains.</title>
        <authorList>
            <person name="Klenk H.-P."/>
        </authorList>
    </citation>
    <scope>NUCLEOTIDE SEQUENCE [LARGE SCALE GENOMIC DNA]</scope>
    <source>
        <strain evidence="6 7">DSM 43634</strain>
    </source>
</reference>
<evidence type="ECO:0000256" key="4">
    <source>
        <dbReference type="PROSITE-ProRule" id="PRU00335"/>
    </source>
</evidence>
<dbReference type="InterPro" id="IPR001647">
    <property type="entry name" value="HTH_TetR"/>
</dbReference>
<sequence>MTRTRLTAGERHERLLTAAVAAFARGGCAGTTADRVVRLAGVSQPYVIRLAGSKQALFLAALTRATDRVEQCLRDSAAERADAERLGAAYDDLLAERVSVAVLLHGFVAGADPAIRPTVRGCLARIYRTVRELTGADEDEACRILAMAMLVTTLSAMRIIGPDSVAREPWMTELIGGLDVKRTGSLCSSMPVLPMAGLCSSDLLMTVLSGRCGGIFHAADLCRAGWARPDRPGGSRVRPGPCCERRAATERRGGAAVRCRWRRCGPRRARDERLRRP</sequence>
<organism evidence="6 7">
    <name type="scientific">Couchioplanes caeruleus</name>
    <dbReference type="NCBI Taxonomy" id="56438"/>
    <lineage>
        <taxon>Bacteria</taxon>
        <taxon>Bacillati</taxon>
        <taxon>Actinomycetota</taxon>
        <taxon>Actinomycetes</taxon>
        <taxon>Micromonosporales</taxon>
        <taxon>Micromonosporaceae</taxon>
        <taxon>Couchioplanes</taxon>
    </lineage>
</organism>
<dbReference type="Pfam" id="PF00440">
    <property type="entry name" value="TetR_N"/>
    <property type="match status" value="1"/>
</dbReference>
<accession>A0A3N1GTU4</accession>
<protein>
    <submittedName>
        <fullName evidence="6">TetR family transcriptional regulator</fullName>
    </submittedName>
</protein>
<evidence type="ECO:0000313" key="6">
    <source>
        <dbReference type="EMBL" id="ROP33669.1"/>
    </source>
</evidence>
<dbReference type="InterPro" id="IPR009057">
    <property type="entry name" value="Homeodomain-like_sf"/>
</dbReference>
<dbReference type="SUPFAM" id="SSF46689">
    <property type="entry name" value="Homeodomain-like"/>
    <property type="match status" value="1"/>
</dbReference>
<keyword evidence="3" id="KW-0804">Transcription</keyword>
<evidence type="ECO:0000259" key="5">
    <source>
        <dbReference type="PROSITE" id="PS50977"/>
    </source>
</evidence>
<keyword evidence="1" id="KW-0805">Transcription regulation</keyword>
<dbReference type="GO" id="GO:0003677">
    <property type="term" value="F:DNA binding"/>
    <property type="evidence" value="ECO:0007669"/>
    <property type="project" value="UniProtKB-UniRule"/>
</dbReference>
<dbReference type="RefSeq" id="WP_071808360.1">
    <property type="nucleotide sequence ID" value="NZ_RJKL01000001.1"/>
</dbReference>
<dbReference type="AlphaFoldDB" id="A0A3N1GTU4"/>
<feature type="DNA-binding region" description="H-T-H motif" evidence="4">
    <location>
        <begin position="32"/>
        <end position="51"/>
    </location>
</feature>
<evidence type="ECO:0000256" key="1">
    <source>
        <dbReference type="ARBA" id="ARBA00023015"/>
    </source>
</evidence>
<feature type="domain" description="HTH tetR-type" evidence="5">
    <location>
        <begin position="9"/>
        <end position="69"/>
    </location>
</feature>
<evidence type="ECO:0000256" key="2">
    <source>
        <dbReference type="ARBA" id="ARBA00023125"/>
    </source>
</evidence>
<proteinExistence type="predicted"/>
<gene>
    <name evidence="6" type="ORF">EDD30_6696</name>
</gene>
<dbReference type="Proteomes" id="UP000271683">
    <property type="component" value="Unassembled WGS sequence"/>
</dbReference>